<accession>A0A0E0KNN7</accession>
<keyword evidence="2" id="KW-1185">Reference proteome</keyword>
<dbReference type="Gramene" id="OPUNC04G05200.1">
    <property type="protein sequence ID" value="OPUNC04G05200.1"/>
    <property type="gene ID" value="OPUNC04G05200"/>
</dbReference>
<dbReference type="Gene3D" id="3.80.10.10">
    <property type="entry name" value="Ribonuclease Inhibitor"/>
    <property type="match status" value="1"/>
</dbReference>
<organism evidence="1">
    <name type="scientific">Oryza punctata</name>
    <name type="common">Red rice</name>
    <dbReference type="NCBI Taxonomy" id="4537"/>
    <lineage>
        <taxon>Eukaryota</taxon>
        <taxon>Viridiplantae</taxon>
        <taxon>Streptophyta</taxon>
        <taxon>Embryophyta</taxon>
        <taxon>Tracheophyta</taxon>
        <taxon>Spermatophyta</taxon>
        <taxon>Magnoliopsida</taxon>
        <taxon>Liliopsida</taxon>
        <taxon>Poales</taxon>
        <taxon>Poaceae</taxon>
        <taxon>BOP clade</taxon>
        <taxon>Oryzoideae</taxon>
        <taxon>Oryzeae</taxon>
        <taxon>Oryzinae</taxon>
        <taxon>Oryza</taxon>
    </lineage>
</organism>
<dbReference type="HOGENOM" id="CLU_1269802_0_0_1"/>
<dbReference type="EnsemblPlants" id="OPUNC04G05200.1">
    <property type="protein sequence ID" value="OPUNC04G05200.1"/>
    <property type="gene ID" value="OPUNC04G05200"/>
</dbReference>
<dbReference type="InterPro" id="IPR032675">
    <property type="entry name" value="LRR_dom_sf"/>
</dbReference>
<sequence length="192" mass="22115">MPGGDWYWEYLRWCRIERCPMMKTVFPPNANGFAPLETIWVSDLLMAHCIWSIGYSRGAHSSFRKLRQLHLRNCPRLCFVLPVWASSFLSLETLHVIHFSDLPCIFVPDGEYAKQITVKGVTFPKLATIHLHNLMMLQQICYAILRELPTVAACGPKPSVQIEKDVWDALEWDGVEAGHHPSLFKKPIYSLY</sequence>
<dbReference type="InterPro" id="IPR050905">
    <property type="entry name" value="Plant_NBS-LRR"/>
</dbReference>
<reference evidence="1" key="2">
    <citation type="submission" date="2018-05" db="EMBL/GenBank/DDBJ databases">
        <title>OpunRS2 (Oryza punctata Reference Sequence Version 2).</title>
        <authorList>
            <person name="Zhang J."/>
            <person name="Kudrna D."/>
            <person name="Lee S."/>
            <person name="Talag J."/>
            <person name="Welchert J."/>
            <person name="Wing R.A."/>
        </authorList>
    </citation>
    <scope>NUCLEOTIDE SEQUENCE [LARGE SCALE GENOMIC DNA]</scope>
</reference>
<dbReference type="Proteomes" id="UP000026962">
    <property type="component" value="Chromosome 4"/>
</dbReference>
<dbReference type="AlphaFoldDB" id="A0A0E0KNN7"/>
<dbReference type="PANTHER" id="PTHR33463">
    <property type="entry name" value="NB-ARC DOMAIN-CONTAINING PROTEIN-RELATED"/>
    <property type="match status" value="1"/>
</dbReference>
<protein>
    <recommendedName>
        <fullName evidence="3">FBD domain-containing protein</fullName>
    </recommendedName>
</protein>
<dbReference type="eggNOG" id="ENOG502SYYC">
    <property type="taxonomic scope" value="Eukaryota"/>
</dbReference>
<dbReference type="OMA" id="WEYLRWC"/>
<evidence type="ECO:0000313" key="2">
    <source>
        <dbReference type="Proteomes" id="UP000026962"/>
    </source>
</evidence>
<reference evidence="1" key="1">
    <citation type="submission" date="2015-04" db="UniProtKB">
        <authorList>
            <consortium name="EnsemblPlants"/>
        </authorList>
    </citation>
    <scope>IDENTIFICATION</scope>
</reference>
<dbReference type="PANTHER" id="PTHR33463:SF194">
    <property type="entry name" value="OS04G0431700 PROTEIN"/>
    <property type="match status" value="1"/>
</dbReference>
<evidence type="ECO:0008006" key="3">
    <source>
        <dbReference type="Google" id="ProtNLM"/>
    </source>
</evidence>
<evidence type="ECO:0000313" key="1">
    <source>
        <dbReference type="EnsemblPlants" id="OPUNC04G05200.1"/>
    </source>
</evidence>
<dbReference type="STRING" id="4537.A0A0E0KNN7"/>
<proteinExistence type="predicted"/>
<dbReference type="SUPFAM" id="SSF52047">
    <property type="entry name" value="RNI-like"/>
    <property type="match status" value="1"/>
</dbReference>
<name>A0A0E0KNN7_ORYPU</name>